<keyword evidence="5" id="KW-0443">Lipid metabolism</keyword>
<proteinExistence type="inferred from homology"/>
<evidence type="ECO:0000256" key="4">
    <source>
        <dbReference type="ARBA" id="ARBA00023002"/>
    </source>
</evidence>
<evidence type="ECO:0000313" key="8">
    <source>
        <dbReference type="Proteomes" id="UP001283361"/>
    </source>
</evidence>
<keyword evidence="3" id="KW-0276">Fatty acid metabolism</keyword>
<dbReference type="GO" id="GO:0005777">
    <property type="term" value="C:peroxisome"/>
    <property type="evidence" value="ECO:0007669"/>
    <property type="project" value="InterPro"/>
</dbReference>
<comment type="similarity">
    <text evidence="2">Belongs to the acyl-CoA oxidase family.</text>
</comment>
<evidence type="ECO:0000259" key="6">
    <source>
        <dbReference type="Pfam" id="PF01756"/>
    </source>
</evidence>
<dbReference type="GO" id="GO:0071949">
    <property type="term" value="F:FAD binding"/>
    <property type="evidence" value="ECO:0007669"/>
    <property type="project" value="InterPro"/>
</dbReference>
<comment type="caution">
    <text evidence="7">The sequence shown here is derived from an EMBL/GenBank/DDBJ whole genome shotgun (WGS) entry which is preliminary data.</text>
</comment>
<comment type="pathway">
    <text evidence="1">Lipid metabolism.</text>
</comment>
<dbReference type="Gene3D" id="1.20.140.10">
    <property type="entry name" value="Butyryl-CoA Dehydrogenase, subunit A, domain 3"/>
    <property type="match status" value="1"/>
</dbReference>
<dbReference type="GO" id="GO:0033540">
    <property type="term" value="P:fatty acid beta-oxidation using acyl-CoA oxidase"/>
    <property type="evidence" value="ECO:0007669"/>
    <property type="project" value="TreeGrafter"/>
</dbReference>
<reference evidence="7" key="1">
    <citation type="journal article" date="2023" name="G3 (Bethesda)">
        <title>A reference genome for the long-term kleptoplast-retaining sea slug Elysia crispata morphotype clarki.</title>
        <authorList>
            <person name="Eastman K.E."/>
            <person name="Pendleton A.L."/>
            <person name="Shaikh M.A."/>
            <person name="Suttiyut T."/>
            <person name="Ogas R."/>
            <person name="Tomko P."/>
            <person name="Gavelis G."/>
            <person name="Widhalm J.R."/>
            <person name="Wisecaver J.H."/>
        </authorList>
    </citation>
    <scope>NUCLEOTIDE SEQUENCE</scope>
    <source>
        <strain evidence="7">ECLA1</strain>
    </source>
</reference>
<gene>
    <name evidence="7" type="ORF">RRG08_045030</name>
</gene>
<evidence type="ECO:0000256" key="1">
    <source>
        <dbReference type="ARBA" id="ARBA00005189"/>
    </source>
</evidence>
<dbReference type="InterPro" id="IPR012258">
    <property type="entry name" value="Acyl-CoA_oxidase"/>
</dbReference>
<dbReference type="GO" id="GO:0016402">
    <property type="term" value="F:pristanoyl-CoA oxidase activity"/>
    <property type="evidence" value="ECO:0007669"/>
    <property type="project" value="TreeGrafter"/>
</dbReference>
<keyword evidence="4" id="KW-0560">Oxidoreductase</keyword>
<evidence type="ECO:0000256" key="3">
    <source>
        <dbReference type="ARBA" id="ARBA00022832"/>
    </source>
</evidence>
<protein>
    <recommendedName>
        <fullName evidence="6">Acyl-CoA oxidase C-terminal domain-containing protein</fullName>
    </recommendedName>
</protein>
<dbReference type="AlphaFoldDB" id="A0AAE0Z439"/>
<sequence>MISKTLLQKAVFSLPQHTVLERFVKCTRETDGKDTPKELRPVLQRLAALYGLWRVEKHLATLYQGGEAPRIIREAILLLCQQLKPDAVSLVDAIAPPDFILNSPIGASDGQ</sequence>
<evidence type="ECO:0000256" key="5">
    <source>
        <dbReference type="ARBA" id="ARBA00023098"/>
    </source>
</evidence>
<dbReference type="GO" id="GO:0005504">
    <property type="term" value="F:fatty acid binding"/>
    <property type="evidence" value="ECO:0007669"/>
    <property type="project" value="TreeGrafter"/>
</dbReference>
<dbReference type="GO" id="GO:0055088">
    <property type="term" value="P:lipid homeostasis"/>
    <property type="evidence" value="ECO:0007669"/>
    <property type="project" value="TreeGrafter"/>
</dbReference>
<dbReference type="Pfam" id="PF01756">
    <property type="entry name" value="ACOX"/>
    <property type="match status" value="1"/>
</dbReference>
<dbReference type="InterPro" id="IPR036250">
    <property type="entry name" value="AcylCo_DH-like_C"/>
</dbReference>
<feature type="domain" description="Acyl-CoA oxidase C-terminal" evidence="6">
    <location>
        <begin position="16"/>
        <end position="111"/>
    </location>
</feature>
<dbReference type="InterPro" id="IPR002655">
    <property type="entry name" value="Acyl-CoA_oxidase_C"/>
</dbReference>
<dbReference type="PANTHER" id="PTHR10909">
    <property type="entry name" value="ELECTRON TRANSPORT OXIDOREDUCTASE"/>
    <property type="match status" value="1"/>
</dbReference>
<name>A0AAE0Z439_9GAST</name>
<feature type="non-terminal residue" evidence="7">
    <location>
        <position position="1"/>
    </location>
</feature>
<dbReference type="Proteomes" id="UP001283361">
    <property type="component" value="Unassembled WGS sequence"/>
</dbReference>
<dbReference type="SUPFAM" id="SSF47203">
    <property type="entry name" value="Acyl-CoA dehydrogenase C-terminal domain-like"/>
    <property type="match status" value="1"/>
</dbReference>
<evidence type="ECO:0000256" key="2">
    <source>
        <dbReference type="ARBA" id="ARBA00006288"/>
    </source>
</evidence>
<dbReference type="PANTHER" id="PTHR10909:SF390">
    <property type="entry name" value="PEROXISOMAL ACYL-COENZYME A OXIDASE 3"/>
    <property type="match status" value="1"/>
</dbReference>
<dbReference type="EMBL" id="JAWDGP010004684">
    <property type="protein sequence ID" value="KAK3762563.1"/>
    <property type="molecule type" value="Genomic_DNA"/>
</dbReference>
<keyword evidence="8" id="KW-1185">Reference proteome</keyword>
<dbReference type="FunFam" id="1.20.140.10:FF:000007">
    <property type="entry name" value="Acyl-coenzyme A oxidase"/>
    <property type="match status" value="1"/>
</dbReference>
<organism evidence="7 8">
    <name type="scientific">Elysia crispata</name>
    <name type="common">lettuce slug</name>
    <dbReference type="NCBI Taxonomy" id="231223"/>
    <lineage>
        <taxon>Eukaryota</taxon>
        <taxon>Metazoa</taxon>
        <taxon>Spiralia</taxon>
        <taxon>Lophotrochozoa</taxon>
        <taxon>Mollusca</taxon>
        <taxon>Gastropoda</taxon>
        <taxon>Heterobranchia</taxon>
        <taxon>Euthyneura</taxon>
        <taxon>Panpulmonata</taxon>
        <taxon>Sacoglossa</taxon>
        <taxon>Placobranchoidea</taxon>
        <taxon>Plakobranchidae</taxon>
        <taxon>Elysia</taxon>
    </lineage>
</organism>
<accession>A0AAE0Z439</accession>
<evidence type="ECO:0000313" key="7">
    <source>
        <dbReference type="EMBL" id="KAK3762563.1"/>
    </source>
</evidence>